<evidence type="ECO:0000313" key="3">
    <source>
        <dbReference type="Proteomes" id="UP000318437"/>
    </source>
</evidence>
<feature type="chain" id="PRO_5022659375" description="BNR/Asp-box repeat protein" evidence="1">
    <location>
        <begin position="23"/>
        <end position="758"/>
    </location>
</feature>
<accession>A0A5C6CW65</accession>
<organism evidence="2 3">
    <name type="scientific">Bythopirellula polymerisocia</name>
    <dbReference type="NCBI Taxonomy" id="2528003"/>
    <lineage>
        <taxon>Bacteria</taxon>
        <taxon>Pseudomonadati</taxon>
        <taxon>Planctomycetota</taxon>
        <taxon>Planctomycetia</taxon>
        <taxon>Pirellulales</taxon>
        <taxon>Lacipirellulaceae</taxon>
        <taxon>Bythopirellula</taxon>
    </lineage>
</organism>
<evidence type="ECO:0008006" key="4">
    <source>
        <dbReference type="Google" id="ProtNLM"/>
    </source>
</evidence>
<dbReference type="Pfam" id="PF15892">
    <property type="entry name" value="BNR_4"/>
    <property type="match status" value="1"/>
</dbReference>
<dbReference type="OrthoDB" id="223410at2"/>
<keyword evidence="3" id="KW-1185">Reference proteome</keyword>
<keyword evidence="1" id="KW-0732">Signal</keyword>
<dbReference type="Proteomes" id="UP000318437">
    <property type="component" value="Unassembled WGS sequence"/>
</dbReference>
<comment type="caution">
    <text evidence="2">The sequence shown here is derived from an EMBL/GenBank/DDBJ whole genome shotgun (WGS) entry which is preliminary data.</text>
</comment>
<name>A0A5C6CW65_9BACT</name>
<evidence type="ECO:0000256" key="1">
    <source>
        <dbReference type="SAM" id="SignalP"/>
    </source>
</evidence>
<evidence type="ECO:0000313" key="2">
    <source>
        <dbReference type="EMBL" id="TWU28638.1"/>
    </source>
</evidence>
<reference evidence="2 3" key="1">
    <citation type="submission" date="2019-02" db="EMBL/GenBank/DDBJ databases">
        <title>Deep-cultivation of Planctomycetes and their phenomic and genomic characterization uncovers novel biology.</title>
        <authorList>
            <person name="Wiegand S."/>
            <person name="Jogler M."/>
            <person name="Boedeker C."/>
            <person name="Pinto D."/>
            <person name="Vollmers J."/>
            <person name="Rivas-Marin E."/>
            <person name="Kohn T."/>
            <person name="Peeters S.H."/>
            <person name="Heuer A."/>
            <person name="Rast P."/>
            <person name="Oberbeckmann S."/>
            <person name="Bunk B."/>
            <person name="Jeske O."/>
            <person name="Meyerdierks A."/>
            <person name="Storesund J.E."/>
            <person name="Kallscheuer N."/>
            <person name="Luecker S."/>
            <person name="Lage O.M."/>
            <person name="Pohl T."/>
            <person name="Merkel B.J."/>
            <person name="Hornburger P."/>
            <person name="Mueller R.-W."/>
            <person name="Bruemmer F."/>
            <person name="Labrenz M."/>
            <person name="Spormann A.M."/>
            <person name="Op Den Camp H."/>
            <person name="Overmann J."/>
            <person name="Amann R."/>
            <person name="Jetten M.S.M."/>
            <person name="Mascher T."/>
            <person name="Medema M.H."/>
            <person name="Devos D.P."/>
            <person name="Kaster A.-K."/>
            <person name="Ovreas L."/>
            <person name="Rohde M."/>
            <person name="Galperin M.Y."/>
            <person name="Jogler C."/>
        </authorList>
    </citation>
    <scope>NUCLEOTIDE SEQUENCE [LARGE SCALE GENOMIC DNA]</scope>
    <source>
        <strain evidence="2 3">Pla144</strain>
    </source>
</reference>
<dbReference type="AlphaFoldDB" id="A0A5C6CW65"/>
<dbReference type="EMBL" id="SJPS01000002">
    <property type="protein sequence ID" value="TWU28638.1"/>
    <property type="molecule type" value="Genomic_DNA"/>
</dbReference>
<gene>
    <name evidence="2" type="ORF">Pla144_19300</name>
</gene>
<sequence precursor="true">MKKQVLFVVTLLLGLWATPAATEQLSVTPLNNMKLDSNALVLPTSGNFARVINGRTFQQEALITHGGYQFTAWYHNGSSDEDIFVARRDLSGTTWETIDTGYGLENGDATAVLPSRRWDAHNSISMGISGDGRIHLSYDQHADEFRYLTTAAGFATSSSGVWNQANFELERNSLNVGGATIPAVTYPRFTNVGDDLIFTYRDRFSSDGDHYIGIYDAQTGLWDNSRKFIDGRIGTYTHIDGNPSPKRNAYLNGVDVDSQGRMHITWTFRENSSNANHDIHYAFSDNNGQTWNNNDGVNLGSIITLNSPGIEVVDLNYQQALINQQGQVVDSEGGVHVLVRHRRQEPGFEWQPGDGTYEGSVSAYHHYYRNPVTGVWDVKRLPVDEPVGARPKIGVDPDGNLFGIYTSGNDLIIAGAENTVGGYSDWDILYVEDIQNFEGDPLLDRVRLTEEGILSVFLQERAPTSDPEIPTGSPLHVLEYNIIIPPPPPTFGTLIAGWESWSHTGVRAATVTDGNTTGTTANNMGNNNGFGLFTEGSTDGTWGTLDTPVADATTDESTDGYRLVFGEDGSIDFVVTDTGGVDRDLALFQFDTATFGPDAAHMWELSVVSGDLTVGTVASGDAANITWHDVDIDLTGLADHTLDANGTVTFRLNFTGGTLGASNAHQALDNVAISELASIPGDFDFDGDVDGADFLEWQRSDGTAGGLTAWQNNYGTPALQASSSITVPEPSAILQLLLATILLTNRGYRNFETRKALL</sequence>
<protein>
    <recommendedName>
        <fullName evidence="4">BNR/Asp-box repeat protein</fullName>
    </recommendedName>
</protein>
<feature type="signal peptide" evidence="1">
    <location>
        <begin position="1"/>
        <end position="22"/>
    </location>
</feature>
<dbReference type="RefSeq" id="WP_146450320.1">
    <property type="nucleotide sequence ID" value="NZ_SJPS01000002.1"/>
</dbReference>
<proteinExistence type="predicted"/>